<evidence type="ECO:0000256" key="5">
    <source>
        <dbReference type="RuleBase" id="RU361279"/>
    </source>
</evidence>
<dbReference type="Pfam" id="PF01812">
    <property type="entry name" value="5-FTHF_cyc-lig"/>
    <property type="match status" value="1"/>
</dbReference>
<dbReference type="AlphaFoldDB" id="A0A429XYK0"/>
<keyword evidence="5" id="KW-0460">Magnesium</keyword>
<comment type="caution">
    <text evidence="6">The sequence shown here is derived from an EMBL/GenBank/DDBJ whole genome shotgun (WGS) entry which is preliminary data.</text>
</comment>
<dbReference type="InterPro" id="IPR037171">
    <property type="entry name" value="NagB/RpiA_transferase-like"/>
</dbReference>
<evidence type="ECO:0000256" key="3">
    <source>
        <dbReference type="ARBA" id="ARBA00022840"/>
    </source>
</evidence>
<feature type="binding site" evidence="4">
    <location>
        <position position="59"/>
    </location>
    <ligand>
        <name>substrate</name>
    </ligand>
</feature>
<comment type="cofactor">
    <cofactor evidence="5">
        <name>Mg(2+)</name>
        <dbReference type="ChEBI" id="CHEBI:18420"/>
    </cofactor>
</comment>
<dbReference type="InterPro" id="IPR002698">
    <property type="entry name" value="FTHF_cligase"/>
</dbReference>
<evidence type="ECO:0000256" key="2">
    <source>
        <dbReference type="ARBA" id="ARBA00022741"/>
    </source>
</evidence>
<keyword evidence="5" id="KW-0479">Metal-binding</keyword>
<dbReference type="GO" id="GO:0005524">
    <property type="term" value="F:ATP binding"/>
    <property type="evidence" value="ECO:0007669"/>
    <property type="project" value="UniProtKB-KW"/>
</dbReference>
<keyword evidence="2 4" id="KW-0547">Nucleotide-binding</keyword>
<proteinExistence type="inferred from homology"/>
<dbReference type="PIRSF" id="PIRSF006806">
    <property type="entry name" value="FTHF_cligase"/>
    <property type="match status" value="1"/>
</dbReference>
<dbReference type="InterPro" id="IPR024185">
    <property type="entry name" value="FTHF_cligase-like_sf"/>
</dbReference>
<dbReference type="PANTHER" id="PTHR23407:SF1">
    <property type="entry name" value="5-FORMYLTETRAHYDROFOLATE CYCLO-LIGASE"/>
    <property type="match status" value="1"/>
</dbReference>
<gene>
    <name evidence="6" type="ORF">D4T97_013175</name>
</gene>
<sequence>MRSGVLDKKSIRQNISSELQAMDRMTYEQFSYLIGNVLVETDDWKSSGTIGLTVSRFPEVDTWQLIRTGWEQGKRIVVPKCIPETKGMSFRRISAFTQLESSFFGLFEPIESQTEEISKDEIDLLIVPGLVYSRKGYRTGFGGGYYDRFLTDYHGKTVSLAFSRQLAEHVPVEEHDIPVEKIITEKGLIDCNNVN</sequence>
<feature type="binding site" evidence="4">
    <location>
        <position position="54"/>
    </location>
    <ligand>
        <name>substrate</name>
    </ligand>
</feature>
<accession>A0A429XYK0</accession>
<evidence type="ECO:0000313" key="7">
    <source>
        <dbReference type="Proteomes" id="UP000287156"/>
    </source>
</evidence>
<reference evidence="6" key="1">
    <citation type="submission" date="2018-12" db="EMBL/GenBank/DDBJ databases">
        <authorList>
            <person name="Sun L."/>
            <person name="Chen Z."/>
        </authorList>
    </citation>
    <scope>NUCLEOTIDE SEQUENCE [LARGE SCALE GENOMIC DNA]</scope>
    <source>
        <strain evidence="6">3-2-2</strain>
    </source>
</reference>
<dbReference type="GO" id="GO:0030272">
    <property type="term" value="F:5-formyltetrahydrofolate cyclo-ligase activity"/>
    <property type="evidence" value="ECO:0007669"/>
    <property type="project" value="UniProtKB-EC"/>
</dbReference>
<protein>
    <recommendedName>
        <fullName evidence="5">5-formyltetrahydrofolate cyclo-ligase</fullName>
        <ecNumber evidence="5">6.3.3.2</ecNumber>
    </recommendedName>
</protein>
<dbReference type="EMBL" id="QYTV02000005">
    <property type="protein sequence ID" value="RST73820.1"/>
    <property type="molecule type" value="Genomic_DNA"/>
</dbReference>
<keyword evidence="3 4" id="KW-0067">ATP-binding</keyword>
<organism evidence="6 7">
    <name type="scientific">Siminovitchia acidinfaciens</name>
    <dbReference type="NCBI Taxonomy" id="2321395"/>
    <lineage>
        <taxon>Bacteria</taxon>
        <taxon>Bacillati</taxon>
        <taxon>Bacillota</taxon>
        <taxon>Bacilli</taxon>
        <taxon>Bacillales</taxon>
        <taxon>Bacillaceae</taxon>
        <taxon>Siminovitchia</taxon>
    </lineage>
</organism>
<dbReference type="Gene3D" id="3.40.50.10420">
    <property type="entry name" value="NagB/RpiA/CoA transferase-like"/>
    <property type="match status" value="1"/>
</dbReference>
<dbReference type="SUPFAM" id="SSF100950">
    <property type="entry name" value="NagB/RpiA/CoA transferase-like"/>
    <property type="match status" value="1"/>
</dbReference>
<dbReference type="GO" id="GO:0009396">
    <property type="term" value="P:folic acid-containing compound biosynthetic process"/>
    <property type="evidence" value="ECO:0007669"/>
    <property type="project" value="TreeGrafter"/>
</dbReference>
<dbReference type="PANTHER" id="PTHR23407">
    <property type="entry name" value="ATPASE INHIBITOR/5-FORMYLTETRAHYDROFOLATE CYCLO-LIGASE"/>
    <property type="match status" value="1"/>
</dbReference>
<feature type="binding site" evidence="4">
    <location>
        <begin position="8"/>
        <end position="12"/>
    </location>
    <ligand>
        <name>ATP</name>
        <dbReference type="ChEBI" id="CHEBI:30616"/>
    </ligand>
</feature>
<comment type="similarity">
    <text evidence="1 5">Belongs to the 5-formyltetrahydrofolate cyclo-ligase family.</text>
</comment>
<dbReference type="GO" id="GO:0035999">
    <property type="term" value="P:tetrahydrofolate interconversion"/>
    <property type="evidence" value="ECO:0007669"/>
    <property type="project" value="TreeGrafter"/>
</dbReference>
<keyword evidence="6" id="KW-0436">Ligase</keyword>
<dbReference type="NCBIfam" id="TIGR02727">
    <property type="entry name" value="MTHFS_bact"/>
    <property type="match status" value="1"/>
</dbReference>
<dbReference type="EC" id="6.3.3.2" evidence="5"/>
<dbReference type="OrthoDB" id="9801938at2"/>
<evidence type="ECO:0000313" key="6">
    <source>
        <dbReference type="EMBL" id="RST73820.1"/>
    </source>
</evidence>
<name>A0A429XYK0_9BACI</name>
<keyword evidence="7" id="KW-1185">Reference proteome</keyword>
<dbReference type="GO" id="GO:0046872">
    <property type="term" value="F:metal ion binding"/>
    <property type="evidence" value="ECO:0007669"/>
    <property type="project" value="UniProtKB-KW"/>
</dbReference>
<evidence type="ECO:0000256" key="4">
    <source>
        <dbReference type="PIRSR" id="PIRSR006806-1"/>
    </source>
</evidence>
<dbReference type="Proteomes" id="UP000287156">
    <property type="component" value="Unassembled WGS sequence"/>
</dbReference>
<feature type="binding site" evidence="4">
    <location>
        <begin position="138"/>
        <end position="146"/>
    </location>
    <ligand>
        <name>ATP</name>
        <dbReference type="ChEBI" id="CHEBI:30616"/>
    </ligand>
</feature>
<evidence type="ECO:0000256" key="1">
    <source>
        <dbReference type="ARBA" id="ARBA00010638"/>
    </source>
</evidence>
<comment type="catalytic activity">
    <reaction evidence="5">
        <text>(6S)-5-formyl-5,6,7,8-tetrahydrofolate + ATP = (6R)-5,10-methenyltetrahydrofolate + ADP + phosphate</text>
        <dbReference type="Rhea" id="RHEA:10488"/>
        <dbReference type="ChEBI" id="CHEBI:30616"/>
        <dbReference type="ChEBI" id="CHEBI:43474"/>
        <dbReference type="ChEBI" id="CHEBI:57455"/>
        <dbReference type="ChEBI" id="CHEBI:57457"/>
        <dbReference type="ChEBI" id="CHEBI:456216"/>
        <dbReference type="EC" id="6.3.3.2"/>
    </reaction>
</comment>